<dbReference type="Gene3D" id="2.30.30.40">
    <property type="entry name" value="SH3 Domains"/>
    <property type="match status" value="5"/>
</dbReference>
<feature type="region of interest" description="Disordered" evidence="3">
    <location>
        <begin position="103"/>
        <end position="123"/>
    </location>
</feature>
<name>A0AAV7WQY4_PLEWA</name>
<accession>A0AAV7WQY4</accession>
<evidence type="ECO:0000256" key="1">
    <source>
        <dbReference type="ARBA" id="ARBA00022443"/>
    </source>
</evidence>
<comment type="caution">
    <text evidence="5">The sequence shown here is derived from an EMBL/GenBank/DDBJ whole genome shotgun (WGS) entry which is preliminary data.</text>
</comment>
<dbReference type="Pfam" id="PF00018">
    <property type="entry name" value="SH3_1"/>
    <property type="match status" value="4"/>
</dbReference>
<dbReference type="PROSITE" id="PS50002">
    <property type="entry name" value="SH3"/>
    <property type="match status" value="5"/>
</dbReference>
<evidence type="ECO:0000259" key="4">
    <source>
        <dbReference type="PROSITE" id="PS50002"/>
    </source>
</evidence>
<keyword evidence="1 2" id="KW-0728">SH3 domain</keyword>
<dbReference type="InterPro" id="IPR036028">
    <property type="entry name" value="SH3-like_dom_sf"/>
</dbReference>
<feature type="compositionally biased region" description="Low complexity" evidence="3">
    <location>
        <begin position="614"/>
        <end position="626"/>
    </location>
</feature>
<dbReference type="PANTHER" id="PTHR14167">
    <property type="entry name" value="SH3 DOMAIN-CONTAINING"/>
    <property type="match status" value="1"/>
</dbReference>
<feature type="domain" description="SH3" evidence="4">
    <location>
        <begin position="938"/>
        <end position="997"/>
    </location>
</feature>
<reference evidence="5" key="1">
    <citation type="journal article" date="2022" name="bioRxiv">
        <title>Sequencing and chromosome-scale assembly of the giantPleurodeles waltlgenome.</title>
        <authorList>
            <person name="Brown T."/>
            <person name="Elewa A."/>
            <person name="Iarovenko S."/>
            <person name="Subramanian E."/>
            <person name="Araus A.J."/>
            <person name="Petzold A."/>
            <person name="Susuki M."/>
            <person name="Suzuki K.-i.T."/>
            <person name="Hayashi T."/>
            <person name="Toyoda A."/>
            <person name="Oliveira C."/>
            <person name="Osipova E."/>
            <person name="Leigh N.D."/>
            <person name="Simon A."/>
            <person name="Yun M.H."/>
        </authorList>
    </citation>
    <scope>NUCLEOTIDE SEQUENCE</scope>
    <source>
        <strain evidence="5">20211129_DDA</strain>
        <tissue evidence="5">Liver</tissue>
    </source>
</reference>
<organism evidence="5 6">
    <name type="scientific">Pleurodeles waltl</name>
    <name type="common">Iberian ribbed newt</name>
    <dbReference type="NCBI Taxonomy" id="8319"/>
    <lineage>
        <taxon>Eukaryota</taxon>
        <taxon>Metazoa</taxon>
        <taxon>Chordata</taxon>
        <taxon>Craniata</taxon>
        <taxon>Vertebrata</taxon>
        <taxon>Euteleostomi</taxon>
        <taxon>Amphibia</taxon>
        <taxon>Batrachia</taxon>
        <taxon>Caudata</taxon>
        <taxon>Salamandroidea</taxon>
        <taxon>Salamandridae</taxon>
        <taxon>Pleurodelinae</taxon>
        <taxon>Pleurodeles</taxon>
    </lineage>
</organism>
<evidence type="ECO:0000313" key="6">
    <source>
        <dbReference type="Proteomes" id="UP001066276"/>
    </source>
</evidence>
<dbReference type="InterPro" id="IPR035835">
    <property type="entry name" value="Eve1_SH3_3"/>
</dbReference>
<dbReference type="EMBL" id="JANPWB010000001">
    <property type="protein sequence ID" value="KAJ1216484.1"/>
    <property type="molecule type" value="Genomic_DNA"/>
</dbReference>
<dbReference type="InterPro" id="IPR001452">
    <property type="entry name" value="SH3_domain"/>
</dbReference>
<dbReference type="SUPFAM" id="SSF50044">
    <property type="entry name" value="SH3-domain"/>
    <property type="match status" value="5"/>
</dbReference>
<evidence type="ECO:0000313" key="5">
    <source>
        <dbReference type="EMBL" id="KAJ1216484.1"/>
    </source>
</evidence>
<evidence type="ECO:0000256" key="3">
    <source>
        <dbReference type="SAM" id="MobiDB-lite"/>
    </source>
</evidence>
<proteinExistence type="predicted"/>
<feature type="region of interest" description="Disordered" evidence="3">
    <location>
        <begin position="374"/>
        <end position="441"/>
    </location>
</feature>
<dbReference type="Pfam" id="PF07653">
    <property type="entry name" value="SH3_2"/>
    <property type="match status" value="1"/>
</dbReference>
<feature type="compositionally biased region" description="Polar residues" evidence="3">
    <location>
        <begin position="147"/>
        <end position="158"/>
    </location>
</feature>
<dbReference type="PRINTS" id="PR00499">
    <property type="entry name" value="P67PHOX"/>
</dbReference>
<feature type="domain" description="SH3" evidence="4">
    <location>
        <begin position="845"/>
        <end position="904"/>
    </location>
</feature>
<feature type="compositionally biased region" description="Polar residues" evidence="3">
    <location>
        <begin position="651"/>
        <end position="662"/>
    </location>
</feature>
<feature type="compositionally biased region" description="Pro residues" evidence="3">
    <location>
        <begin position="183"/>
        <end position="198"/>
    </location>
</feature>
<dbReference type="PRINTS" id="PR00452">
    <property type="entry name" value="SH3DOMAIN"/>
</dbReference>
<feature type="domain" description="SH3" evidence="4">
    <location>
        <begin position="1008"/>
        <end position="1065"/>
    </location>
</feature>
<feature type="region of interest" description="Disordered" evidence="3">
    <location>
        <begin position="147"/>
        <end position="247"/>
    </location>
</feature>
<protein>
    <recommendedName>
        <fullName evidence="4">SH3 domain-containing protein</fullName>
    </recommendedName>
</protein>
<dbReference type="AlphaFoldDB" id="A0AAV7WQY4"/>
<dbReference type="Proteomes" id="UP001066276">
    <property type="component" value="Chromosome 1_1"/>
</dbReference>
<feature type="domain" description="SH3" evidence="4">
    <location>
        <begin position="695"/>
        <end position="757"/>
    </location>
</feature>
<sequence>MAEAWLEEEEEELRELRDSAGGRRNRRASANPATDRSERNKPEYRFSGQGALSSIRAAIKRTSRTTAQSEPQRERRRPEITIVAAEPLGPAWFPSGCHGTSGSLAYPPPASQWRNEPGPAELPPSYEQVIKEINRVQVNTSTSNAVPKITTTSATQTDFPEDADGCTPDSSVNRLVPCEVLPVPQPLTPPKPPRPSVPPLTSLPEENVPPLTTVQEKSQDDPSVGRCPMPKPRSKSNLRPLVTDGHQEDFQEEIYPSSARRDLSPSHLQPHFEDNFLDDQVLMDSMSTGSNQSSVVSRIKAFESQSGVENSGLGRKPDIAPRSFVSKPALPVTKPIPAPKPAANRVSGEWECFTERKPKAAYREPPCLLPKPNDLGLGAFSKPELPKKPQPNVITSESPELESRLAFENSNGVGERKFPVPAPRPLLPKKPASPENPASWTAALKPIPAGPRLSVASQAKAFASLGEETTVNRSTSAVQSRAASDWDLISFEDDFNPVSPVAEEFLNSDKSPDPFVSFSKTEPLKEQPVAPALLRKPTVIRIPSKPSKSLSEDLQYPPPLPSEKPIGVSCSDADERSSNSGRMGMGNREADKPGWAEGAWALPALPKRPTGGKVVPAQPAAQKGAPGRPPPPKVSSSRARGQQDSFHRSSSDAGLSMKNTKTNMKRSKSQLLRKQEPELPPRPKPGHLLYSKYMLPVPHGIAQRDFLSRNPEELSCKRGDVLVLLEQVDSNHYQCQKGEESGEVHMSKMKIITPLENKRKDRNSACKNGDSDTPHALVLHDFSGENSDDLSLTAGEFVQLLEKLDDEWYQGHIKGRTGMFPASFVKVLVDVPGPDNCKQKSLTSITGPRCMARFEFSGEQDGELSFVEGEIIRLKEYVNEEWAKGELKGQVGIFPLNFVEVVEDLPSTLQSVPAGSGLGAQLHSKRDSWGSDSQNNCSSGDWYEALYDFTAETDKDLPFRKGERILITEQLDSEWYRGRVNSREGLVPKSFVQAISDVSQPSQQPRGQKKSKAKALYDFNGENEDELTFKAGSMITVLKYIDDDWMSGELQGRSGMFPRNFVQVL</sequence>
<feature type="compositionally biased region" description="Basic and acidic residues" evidence="3">
    <location>
        <begin position="35"/>
        <end position="44"/>
    </location>
</feature>
<dbReference type="InterPro" id="IPR050384">
    <property type="entry name" value="Endophilin_SH3RF"/>
</dbReference>
<evidence type="ECO:0000256" key="2">
    <source>
        <dbReference type="PROSITE-ProRule" id="PRU00192"/>
    </source>
</evidence>
<dbReference type="FunFam" id="2.30.30.40:FF:000072">
    <property type="entry name" value="Unconventional Myosin IB"/>
    <property type="match status" value="1"/>
</dbReference>
<keyword evidence="6" id="KW-1185">Reference proteome</keyword>
<feature type="region of interest" description="Disordered" evidence="3">
    <location>
        <begin position="538"/>
        <end position="684"/>
    </location>
</feature>
<feature type="compositionally biased region" description="Acidic residues" evidence="3">
    <location>
        <begin position="1"/>
        <end position="13"/>
    </location>
</feature>
<feature type="region of interest" description="Disordered" evidence="3">
    <location>
        <begin position="305"/>
        <end position="347"/>
    </location>
</feature>
<feature type="region of interest" description="Disordered" evidence="3">
    <location>
        <begin position="1"/>
        <end position="80"/>
    </location>
</feature>
<dbReference type="CDD" id="cd11816">
    <property type="entry name" value="SH3_Eve1_3"/>
    <property type="match status" value="1"/>
</dbReference>
<dbReference type="PANTHER" id="PTHR14167:SF48">
    <property type="entry name" value="SH3 DOMAIN-CONTAINING PROTEIN 19"/>
    <property type="match status" value="1"/>
</dbReference>
<dbReference type="SMART" id="SM00326">
    <property type="entry name" value="SH3"/>
    <property type="match status" value="5"/>
</dbReference>
<feature type="domain" description="SH3" evidence="4">
    <location>
        <begin position="771"/>
        <end position="830"/>
    </location>
</feature>
<gene>
    <name evidence="5" type="ORF">NDU88_004085</name>
</gene>